<feature type="region of interest" description="Disordered" evidence="1">
    <location>
        <begin position="1"/>
        <end position="26"/>
    </location>
</feature>
<feature type="transmembrane region" description="Helical" evidence="2">
    <location>
        <begin position="66"/>
        <end position="86"/>
    </location>
</feature>
<keyword evidence="2" id="KW-0472">Membrane</keyword>
<evidence type="ECO:0000313" key="3">
    <source>
        <dbReference type="EMBL" id="OPH49281.1"/>
    </source>
</evidence>
<gene>
    <name evidence="3" type="ORF">BC351_37470</name>
</gene>
<reference evidence="4" key="1">
    <citation type="submission" date="2016-07" db="EMBL/GenBank/DDBJ databases">
        <authorList>
            <person name="Florea S."/>
            <person name="Webb J.S."/>
            <person name="Jaromczyk J."/>
            <person name="Schardl C.L."/>
        </authorList>
    </citation>
    <scope>NUCLEOTIDE SEQUENCE [LARGE SCALE GENOMIC DNA]</scope>
    <source>
        <strain evidence="4">CY1</strain>
    </source>
</reference>
<dbReference type="AlphaFoldDB" id="A0A1V4HB57"/>
<evidence type="ECO:0000256" key="2">
    <source>
        <dbReference type="SAM" id="Phobius"/>
    </source>
</evidence>
<keyword evidence="2" id="KW-0812">Transmembrane</keyword>
<proteinExistence type="predicted"/>
<organism evidence="3 4">
    <name type="scientific">Paenibacillus ferrarius</name>
    <dbReference type="NCBI Taxonomy" id="1469647"/>
    <lineage>
        <taxon>Bacteria</taxon>
        <taxon>Bacillati</taxon>
        <taxon>Bacillota</taxon>
        <taxon>Bacilli</taxon>
        <taxon>Bacillales</taxon>
        <taxon>Paenibacillaceae</taxon>
        <taxon>Paenibacillus</taxon>
    </lineage>
</organism>
<dbReference type="EMBL" id="MBTG01000040">
    <property type="protein sequence ID" value="OPH49281.1"/>
    <property type="molecule type" value="Genomic_DNA"/>
</dbReference>
<dbReference type="Proteomes" id="UP000190626">
    <property type="component" value="Unassembled WGS sequence"/>
</dbReference>
<evidence type="ECO:0000256" key="1">
    <source>
        <dbReference type="SAM" id="MobiDB-lite"/>
    </source>
</evidence>
<accession>A0A1V4HB57</accession>
<dbReference type="OrthoDB" id="2665112at2"/>
<comment type="caution">
    <text evidence="3">The sequence shown here is derived from an EMBL/GenBank/DDBJ whole genome shotgun (WGS) entry which is preliminary data.</text>
</comment>
<evidence type="ECO:0000313" key="4">
    <source>
        <dbReference type="Proteomes" id="UP000190626"/>
    </source>
</evidence>
<sequence>MTNPSNNPFEDKTIHMTTDQTQPSPLNERASFNDVIEHNDIVQGVQAPKRLEQWPKWYQNHRRNSAALSVLIFAAFLVYHVMQIIGDLLSGK</sequence>
<name>A0A1V4HB57_9BACL</name>
<protein>
    <submittedName>
        <fullName evidence="3">Uncharacterized protein</fullName>
    </submittedName>
</protein>
<keyword evidence="4" id="KW-1185">Reference proteome</keyword>
<dbReference type="RefSeq" id="WP_079418494.1">
    <property type="nucleotide sequence ID" value="NZ_MBTG01000040.1"/>
</dbReference>
<feature type="compositionally biased region" description="Polar residues" evidence="1">
    <location>
        <begin position="15"/>
        <end position="25"/>
    </location>
</feature>
<keyword evidence="2" id="KW-1133">Transmembrane helix</keyword>